<proteinExistence type="predicted"/>
<gene>
    <name evidence="1" type="ORF">F5147DRAFT_547401</name>
</gene>
<dbReference type="EMBL" id="JABBWM010000018">
    <property type="protein sequence ID" value="KAG2111212.1"/>
    <property type="molecule type" value="Genomic_DNA"/>
</dbReference>
<comment type="caution">
    <text evidence="1">The sequence shown here is derived from an EMBL/GenBank/DDBJ whole genome shotgun (WGS) entry which is preliminary data.</text>
</comment>
<name>A0A9P7FAP2_9AGAM</name>
<feature type="non-terminal residue" evidence="1">
    <location>
        <position position="1"/>
    </location>
</feature>
<organism evidence="1 2">
    <name type="scientific">Suillus discolor</name>
    <dbReference type="NCBI Taxonomy" id="1912936"/>
    <lineage>
        <taxon>Eukaryota</taxon>
        <taxon>Fungi</taxon>
        <taxon>Dikarya</taxon>
        <taxon>Basidiomycota</taxon>
        <taxon>Agaricomycotina</taxon>
        <taxon>Agaricomycetes</taxon>
        <taxon>Agaricomycetidae</taxon>
        <taxon>Boletales</taxon>
        <taxon>Suillineae</taxon>
        <taxon>Suillaceae</taxon>
        <taxon>Suillus</taxon>
    </lineage>
</organism>
<protein>
    <submittedName>
        <fullName evidence="1">Uncharacterized protein</fullName>
    </submittedName>
</protein>
<dbReference type="AlphaFoldDB" id="A0A9P7FAP2"/>
<accession>A0A9P7FAP2</accession>
<feature type="non-terminal residue" evidence="1">
    <location>
        <position position="322"/>
    </location>
</feature>
<dbReference type="Proteomes" id="UP000823399">
    <property type="component" value="Unassembled WGS sequence"/>
</dbReference>
<keyword evidence="2" id="KW-1185">Reference proteome</keyword>
<reference evidence="1" key="1">
    <citation type="journal article" date="2020" name="New Phytol.">
        <title>Comparative genomics reveals dynamic genome evolution in host specialist ectomycorrhizal fungi.</title>
        <authorList>
            <person name="Lofgren L.A."/>
            <person name="Nguyen N.H."/>
            <person name="Vilgalys R."/>
            <person name="Ruytinx J."/>
            <person name="Liao H.L."/>
            <person name="Branco S."/>
            <person name="Kuo A."/>
            <person name="LaButti K."/>
            <person name="Lipzen A."/>
            <person name="Andreopoulos W."/>
            <person name="Pangilinan J."/>
            <person name="Riley R."/>
            <person name="Hundley H."/>
            <person name="Na H."/>
            <person name="Barry K."/>
            <person name="Grigoriev I.V."/>
            <person name="Stajich J.E."/>
            <person name="Kennedy P.G."/>
        </authorList>
    </citation>
    <scope>NUCLEOTIDE SEQUENCE</scope>
    <source>
        <strain evidence="1">FC423</strain>
    </source>
</reference>
<evidence type="ECO:0000313" key="2">
    <source>
        <dbReference type="Proteomes" id="UP000823399"/>
    </source>
</evidence>
<dbReference type="OrthoDB" id="2679919at2759"/>
<dbReference type="GeneID" id="64692605"/>
<dbReference type="RefSeq" id="XP_041294571.1">
    <property type="nucleotide sequence ID" value="XM_041430346.1"/>
</dbReference>
<sequence>VIANITPAEYAAVVAFTSEERDFEARAKFVYFADTQDLHIMPPLPVHEQPAAHLVKAVNKFTEAIPYDKLLIDITMHLNHHIQNKDSMNIPDLHLTVTAQPPEDMESDEMAVAKPVSKWVGECGLSSDMNCMVRKLSITCDGHQDIDYAIVISFKERAKWQQPKEDNITAQQIRSAPALDYEEFIPPRIKKSLRFGPVELKSHIWIDISEVRYTVYKRGTDGRFDFNNKNAATFTEGTLYPTLQMDDVEWMLSDAAENLKAYIISLMEGMALEEAAIQSVRDSHPVSEPVWMAALNSISSTIYLTAYCRYLDWRNHKYDKRK</sequence>
<evidence type="ECO:0000313" key="1">
    <source>
        <dbReference type="EMBL" id="KAG2111212.1"/>
    </source>
</evidence>